<evidence type="ECO:0000256" key="1">
    <source>
        <dbReference type="ARBA" id="ARBA00004377"/>
    </source>
</evidence>
<proteinExistence type="inferred from homology"/>
<evidence type="ECO:0000256" key="11">
    <source>
        <dbReference type="SAM" id="Phobius"/>
    </source>
</evidence>
<evidence type="ECO:0000259" key="12">
    <source>
        <dbReference type="Pfam" id="PF12019"/>
    </source>
</evidence>
<keyword evidence="6 11" id="KW-0812">Transmembrane</keyword>
<dbReference type="PATRIC" id="fig|573060.9.peg.4621"/>
<dbReference type="EMBL" id="ACQT01000008">
    <property type="protein sequence ID" value="EER61841.1"/>
    <property type="molecule type" value="Genomic_DNA"/>
</dbReference>
<reference evidence="13 14" key="1">
    <citation type="submission" date="2009-05" db="EMBL/GenBank/DDBJ databases">
        <title>The draft genome of Acidovorax delafieldii 2AN.</title>
        <authorList>
            <consortium name="US DOE Joint Genome Institute (JGI-PGF)"/>
            <person name="Lucas S."/>
            <person name="Copeland A."/>
            <person name="Lapidus A."/>
            <person name="Glavina del Rio T."/>
            <person name="Tice H."/>
            <person name="Bruce D."/>
            <person name="Goodwin L."/>
            <person name="Pitluck S."/>
            <person name="Larimer F."/>
            <person name="Land M.L."/>
            <person name="Hauser L."/>
            <person name="Shelobolina E.S."/>
            <person name="Picardal F."/>
            <person name="Roden E."/>
            <person name="Emerson D."/>
        </authorList>
    </citation>
    <scope>NUCLEOTIDE SEQUENCE [LARGE SCALE GENOMIC DNA]</scope>
    <source>
        <strain evidence="13 14">2AN</strain>
    </source>
</reference>
<comment type="similarity">
    <text evidence="9">Belongs to the GSP H family.</text>
</comment>
<gene>
    <name evidence="13" type="ORF">AcdelDRAFT_0567</name>
</gene>
<dbReference type="SUPFAM" id="SSF54523">
    <property type="entry name" value="Pili subunits"/>
    <property type="match status" value="1"/>
</dbReference>
<dbReference type="RefSeq" id="WP_005793225.1">
    <property type="nucleotide sequence ID" value="NZ_ACQT01000008.1"/>
</dbReference>
<accession>C5T0Y7</accession>
<keyword evidence="7 11" id="KW-1133">Transmembrane helix</keyword>
<dbReference type="AlphaFoldDB" id="C5T0Y7"/>
<protein>
    <recommendedName>
        <fullName evidence="2">Type II secretion system protein H</fullName>
    </recommendedName>
    <alternativeName>
        <fullName evidence="10">General secretion pathway protein H</fullName>
    </alternativeName>
</protein>
<comment type="subcellular location">
    <subcellularLocation>
        <location evidence="1">Cell inner membrane</location>
        <topology evidence="1">Single-pass membrane protein</topology>
    </subcellularLocation>
</comment>
<keyword evidence="5" id="KW-0997">Cell inner membrane</keyword>
<dbReference type="Proteomes" id="UP000003856">
    <property type="component" value="Unassembled WGS sequence"/>
</dbReference>
<dbReference type="InterPro" id="IPR045584">
    <property type="entry name" value="Pilin-like"/>
</dbReference>
<dbReference type="InterPro" id="IPR012902">
    <property type="entry name" value="N_methyl_site"/>
</dbReference>
<name>C5T0Y7_ACIDE</name>
<evidence type="ECO:0000256" key="7">
    <source>
        <dbReference type="ARBA" id="ARBA00022989"/>
    </source>
</evidence>
<evidence type="ECO:0000256" key="6">
    <source>
        <dbReference type="ARBA" id="ARBA00022692"/>
    </source>
</evidence>
<keyword evidence="8 11" id="KW-0472">Membrane</keyword>
<evidence type="ECO:0000256" key="9">
    <source>
        <dbReference type="ARBA" id="ARBA00025772"/>
    </source>
</evidence>
<evidence type="ECO:0000256" key="3">
    <source>
        <dbReference type="ARBA" id="ARBA00022475"/>
    </source>
</evidence>
<dbReference type="GO" id="GO:0015628">
    <property type="term" value="P:protein secretion by the type II secretion system"/>
    <property type="evidence" value="ECO:0007669"/>
    <property type="project" value="InterPro"/>
</dbReference>
<evidence type="ECO:0000256" key="8">
    <source>
        <dbReference type="ARBA" id="ARBA00023136"/>
    </source>
</evidence>
<keyword evidence="4" id="KW-0488">Methylation</keyword>
<keyword evidence="14" id="KW-1185">Reference proteome</keyword>
<dbReference type="Pfam" id="PF12019">
    <property type="entry name" value="GspH"/>
    <property type="match status" value="1"/>
</dbReference>
<dbReference type="Pfam" id="PF07963">
    <property type="entry name" value="N_methyl"/>
    <property type="match status" value="1"/>
</dbReference>
<evidence type="ECO:0000313" key="14">
    <source>
        <dbReference type="Proteomes" id="UP000003856"/>
    </source>
</evidence>
<feature type="domain" description="General secretion pathway GspH" evidence="12">
    <location>
        <begin position="54"/>
        <end position="177"/>
    </location>
</feature>
<dbReference type="GO" id="GO:0005886">
    <property type="term" value="C:plasma membrane"/>
    <property type="evidence" value="ECO:0007669"/>
    <property type="project" value="UniProtKB-SubCell"/>
</dbReference>
<evidence type="ECO:0000256" key="10">
    <source>
        <dbReference type="ARBA" id="ARBA00030775"/>
    </source>
</evidence>
<evidence type="ECO:0000313" key="13">
    <source>
        <dbReference type="EMBL" id="EER61841.1"/>
    </source>
</evidence>
<sequence>MLTHHNSSERTRHLVTGFTVIELMVTVSIVAILATLAAPSFTPLIENWRVRESAEQLQSTLQYARSEAIKRGGQVAIQKIPNNTNGCSSAIGTRDWDCGWIVCHDVNSNGACNATEPVLQRVDSSGKVHVNRTGGGVSIKLNRWGLVDGAWPGFTLVPLNKSPSHAGARGVCMSSGGRIRVIPQEAIPCAE</sequence>
<evidence type="ECO:0000256" key="4">
    <source>
        <dbReference type="ARBA" id="ARBA00022481"/>
    </source>
</evidence>
<organism evidence="13 14">
    <name type="scientific">Acidovorax delafieldii 2AN</name>
    <dbReference type="NCBI Taxonomy" id="573060"/>
    <lineage>
        <taxon>Bacteria</taxon>
        <taxon>Pseudomonadati</taxon>
        <taxon>Pseudomonadota</taxon>
        <taxon>Betaproteobacteria</taxon>
        <taxon>Burkholderiales</taxon>
        <taxon>Comamonadaceae</taxon>
        <taxon>Acidovorax</taxon>
    </lineage>
</organism>
<evidence type="ECO:0000256" key="5">
    <source>
        <dbReference type="ARBA" id="ARBA00022519"/>
    </source>
</evidence>
<evidence type="ECO:0000256" key="2">
    <source>
        <dbReference type="ARBA" id="ARBA00021549"/>
    </source>
</evidence>
<keyword evidence="3" id="KW-1003">Cell membrane</keyword>
<feature type="transmembrane region" description="Helical" evidence="11">
    <location>
        <begin position="20"/>
        <end position="41"/>
    </location>
</feature>
<dbReference type="Gene3D" id="3.55.40.10">
    <property type="entry name" value="minor pseudopilin epsh domain"/>
    <property type="match status" value="1"/>
</dbReference>
<dbReference type="GO" id="GO:0015627">
    <property type="term" value="C:type II protein secretion system complex"/>
    <property type="evidence" value="ECO:0007669"/>
    <property type="project" value="InterPro"/>
</dbReference>
<dbReference type="NCBIfam" id="TIGR02532">
    <property type="entry name" value="IV_pilin_GFxxxE"/>
    <property type="match status" value="1"/>
</dbReference>
<dbReference type="InterPro" id="IPR022346">
    <property type="entry name" value="T2SS_GspH"/>
</dbReference>
<dbReference type="OrthoDB" id="8592199at2"/>
<comment type="caution">
    <text evidence="13">The sequence shown here is derived from an EMBL/GenBank/DDBJ whole genome shotgun (WGS) entry which is preliminary data.</text>
</comment>